<dbReference type="Gene3D" id="3.40.50.150">
    <property type="entry name" value="Vaccinia Virus protein VP39"/>
    <property type="match status" value="1"/>
</dbReference>
<feature type="transmembrane region" description="Helical" evidence="6">
    <location>
        <begin position="1201"/>
        <end position="1221"/>
    </location>
</feature>
<keyword evidence="2 4" id="KW-0808">Transferase</keyword>
<evidence type="ECO:0000256" key="3">
    <source>
        <dbReference type="ARBA" id="ARBA00022691"/>
    </source>
</evidence>
<dbReference type="PROSITE" id="PS51679">
    <property type="entry name" value="SAM_MT_C5"/>
    <property type="match status" value="1"/>
</dbReference>
<evidence type="ECO:0000256" key="6">
    <source>
        <dbReference type="SAM" id="Phobius"/>
    </source>
</evidence>
<evidence type="ECO:0008006" key="9">
    <source>
        <dbReference type="Google" id="ProtNLM"/>
    </source>
</evidence>
<feature type="region of interest" description="Disordered" evidence="5">
    <location>
        <begin position="907"/>
        <end position="926"/>
    </location>
</feature>
<keyword evidence="1 4" id="KW-0489">Methyltransferase</keyword>
<comment type="similarity">
    <text evidence="4">Belongs to the class I-like SAM-binding methyltransferase superfamily. C5-methyltransferase family.</text>
</comment>
<dbReference type="PRINTS" id="PR00105">
    <property type="entry name" value="C5METTRFRASE"/>
</dbReference>
<keyword evidence="6" id="KW-1133">Transmembrane helix</keyword>
<evidence type="ECO:0000313" key="8">
    <source>
        <dbReference type="Proteomes" id="UP001189429"/>
    </source>
</evidence>
<feature type="active site" evidence="4">
    <location>
        <position position="1309"/>
    </location>
</feature>
<keyword evidence="6" id="KW-0812">Transmembrane</keyword>
<feature type="non-terminal residue" evidence="7">
    <location>
        <position position="1"/>
    </location>
</feature>
<evidence type="ECO:0000313" key="7">
    <source>
        <dbReference type="EMBL" id="CAK0910063.1"/>
    </source>
</evidence>
<keyword evidence="3 4" id="KW-0949">S-adenosyl-L-methionine</keyword>
<dbReference type="EMBL" id="CAUYUJ010022315">
    <property type="protein sequence ID" value="CAK0910063.1"/>
    <property type="molecule type" value="Genomic_DNA"/>
</dbReference>
<evidence type="ECO:0000256" key="4">
    <source>
        <dbReference type="PROSITE-ProRule" id="PRU01016"/>
    </source>
</evidence>
<keyword evidence="8" id="KW-1185">Reference proteome</keyword>
<evidence type="ECO:0000256" key="5">
    <source>
        <dbReference type="SAM" id="MobiDB-lite"/>
    </source>
</evidence>
<accession>A0ABN9YC76</accession>
<evidence type="ECO:0000256" key="1">
    <source>
        <dbReference type="ARBA" id="ARBA00022603"/>
    </source>
</evidence>
<dbReference type="PANTHER" id="PTHR46098:SF1">
    <property type="entry name" value="TRNA (CYTOSINE(38)-C(5))-METHYLTRANSFERASE"/>
    <property type="match status" value="1"/>
</dbReference>
<dbReference type="InterPro" id="IPR050750">
    <property type="entry name" value="C5-MTase"/>
</dbReference>
<feature type="region of interest" description="Disordered" evidence="5">
    <location>
        <begin position="794"/>
        <end position="824"/>
    </location>
</feature>
<feature type="compositionally biased region" description="Basic and acidic residues" evidence="5">
    <location>
        <begin position="1870"/>
        <end position="1889"/>
    </location>
</feature>
<reference evidence="7" key="1">
    <citation type="submission" date="2023-10" db="EMBL/GenBank/DDBJ databases">
        <authorList>
            <person name="Chen Y."/>
            <person name="Shah S."/>
            <person name="Dougan E. K."/>
            <person name="Thang M."/>
            <person name="Chan C."/>
        </authorList>
    </citation>
    <scope>NUCLEOTIDE SEQUENCE [LARGE SCALE GENOMIC DNA]</scope>
</reference>
<keyword evidence="6" id="KW-0472">Membrane</keyword>
<dbReference type="Proteomes" id="UP001189429">
    <property type="component" value="Unassembled WGS sequence"/>
</dbReference>
<proteinExistence type="inferred from homology"/>
<feature type="transmembrane region" description="Helical" evidence="6">
    <location>
        <begin position="1173"/>
        <end position="1194"/>
    </location>
</feature>
<evidence type="ECO:0000256" key="2">
    <source>
        <dbReference type="ARBA" id="ARBA00022679"/>
    </source>
</evidence>
<comment type="caution">
    <text evidence="7">The sequence shown here is derived from an EMBL/GenBank/DDBJ whole genome shotgun (WGS) entry which is preliminary data.</text>
</comment>
<name>A0ABN9YC76_9DINO</name>
<feature type="region of interest" description="Disordered" evidence="5">
    <location>
        <begin position="1905"/>
        <end position="1940"/>
    </location>
</feature>
<feature type="compositionally biased region" description="Basic and acidic residues" evidence="5">
    <location>
        <begin position="1928"/>
        <end position="1939"/>
    </location>
</feature>
<feature type="non-terminal residue" evidence="7">
    <location>
        <position position="2350"/>
    </location>
</feature>
<feature type="compositionally biased region" description="Basic and acidic residues" evidence="5">
    <location>
        <begin position="800"/>
        <end position="816"/>
    </location>
</feature>
<dbReference type="PANTHER" id="PTHR46098">
    <property type="entry name" value="TRNA (CYTOSINE(38)-C(5))-METHYLTRANSFERASE"/>
    <property type="match status" value="1"/>
</dbReference>
<protein>
    <recommendedName>
        <fullName evidence="9">DNA (cytosine-5-)-methyltransferase</fullName>
    </recommendedName>
</protein>
<feature type="region of interest" description="Disordered" evidence="5">
    <location>
        <begin position="1870"/>
        <end position="1891"/>
    </location>
</feature>
<dbReference type="Pfam" id="PF00145">
    <property type="entry name" value="DNA_methylase"/>
    <property type="match status" value="1"/>
</dbReference>
<gene>
    <name evidence="7" type="ORF">PCOR1329_LOCUS84323</name>
</gene>
<dbReference type="InterPro" id="IPR001525">
    <property type="entry name" value="C5_MeTfrase"/>
</dbReference>
<organism evidence="7 8">
    <name type="scientific">Prorocentrum cordatum</name>
    <dbReference type="NCBI Taxonomy" id="2364126"/>
    <lineage>
        <taxon>Eukaryota</taxon>
        <taxon>Sar</taxon>
        <taxon>Alveolata</taxon>
        <taxon>Dinophyceae</taxon>
        <taxon>Prorocentrales</taxon>
        <taxon>Prorocentraceae</taxon>
        <taxon>Prorocentrum</taxon>
    </lineage>
</organism>
<dbReference type="SUPFAM" id="SSF53335">
    <property type="entry name" value="S-adenosyl-L-methionine-dependent methyltransferases"/>
    <property type="match status" value="1"/>
</dbReference>
<dbReference type="InterPro" id="IPR029063">
    <property type="entry name" value="SAM-dependent_MTases_sf"/>
</dbReference>
<sequence>AKAAGAAGAVQIAARAPSGSVLSEFAVVPHNESFERQRQDHIVRTSAIRLEDCNDLWEFCRKKRQMGTGWRPLGQTAWQHAQCVDFVDCWLFADGTSNAETSTPLQIGQPGVWWPVVVGLPYPTPPDWLFPYACLALANGGGRRCWLAHVSRLEVAPPTKSFECPLGCDRGAVELFGRAHQRHRPGGAVRVFGTFGPSGVGGGVFFFLGALQRLVGDPAGQLAAAADAAAAGGPRAGAAAGAAADAAGSLRAADGAGAAERLRILWGAARDDAALVARQAAARCPDHIEVRTPLLDITEHALLGRIVAHVSCDSSGEDASAYVGSTSDPAWRWQGGLCYRCELVENVDCFNQIHEEQALPIGQGGREEPYSDARFRAAFTNQDDNQDISKLEYKCGYNLLWMRMEEEAGPGHDVPLSDKGITKLQDHFFSSPTPCKQDFVIALKNGADLPSAAKGRLMRASPPEPLHACTRAAHREWKAGKGDEVMEEWRKVFLTATFVFRVIENTDDAHFVNLQCRQDTHAAYMGMSYTLVQKIYDIVSFRSRKGGGMTPAQVADAYKASKVTFSGDSEENPTSNEFVKNALNVYDRMLSAPRVKTLILAAQESQLPNPFKKIGQFNAFLHKAVTAERIEWAAELLLDLYNSGGINIEDMGTRALEGKSAGSSSGGKGLIDLLVYKQWLLSYMVGEWLDGIALDSNAKVAIRDTCKSIAHFRSKAGYAYNPNMKKPSFAWRAGWSQAAEKTFELIEVAGPALFFKGAIFGYEFDRGIKSAVLKRCDPKSCMEQGDLAEAASAINEMPGTEERTRKAAEDHQKEVSDDPEDEEPCLTLEEMPEIKKLVKKTEADEAKAKRVSYFQAKASTLVHTHVELVSEVEPDDVIIQRFKDSAAYRTTGSKDKKNYRGFFYGPNHCGEPSSKPHARPPSLRGNGEHLKKLLSLALRATDFQMGDRDLYFIFDAGREGRAPGNKTTLLSGFVDSEGAQMVKQIRQVYLHFDMESLDARLDVRRGHSTVNQVEKVYVVSKHVLDLSDHKRLRYPGGNRGNLVGPIVAPSWTSEHVWQEQAGSNKCKDKSRSPTDLEAVFFHAMPLECDQEWHHSYDLVSVISLASGPFNDALACLRVRKPYFGIALTETHIKHGIMWLTKQVWKAFITEGSGLYEPELAAIVKEHEASETRIYIYMNTYIYTYIHIYIHIYIYTYIHNHIYTYIYMYIYKFALLLVALGSNGKYLVGSFCSGYHAPCMALESLRIAPQFENAFACDVDGLCRLVLEKNHRGLRRGNVFGDIKGINMQQLAKAFTADDQLFLLTAGFPCQPFSMEGYGLGADDHRSIAEYVVAGIKALLPKGFLLENVEGLLASHAHTFHKILSALKEIKGKGSKGYSLCYKVLDSQTTSGLPHSRRRLFIVGIWKSLEEQFGCFKWPADALAVDPLDKYLDADNKGTALPESRTALANYTKCLEKIGGPNAASKLKRGDYVGDLMMGLTRRVNLMKNVCPCLTRQHAGGNSYWLFSRSRYLNLNEMMKLQGIERGTARLVRPERVSDRQMRMMVGNSMDVKTTSRILIQMFRAMGFFAATLTWLRDPYLKQISETFILKRTSIMKRIQHSDVYRARFQKNIKLQRYSRERAANMKKLSSANHRFDRGAFHFDALVKTAQQLQDERHGNEESKDAERFLRLLDVESCLTFAMLADASVENLALTRFFDCEDFDKSSAGLDVHFQLGKTIEKVAAMPNFSDHMARVAHLCQVPETELRVQYDDFLPVALRVAETAGASTIDAWRLAVEAMTRARRIAMAHPSDALMACLVRFGGYGQSSSGVERLFAKGHITAGFCRADLSEQLINDELFIICDVDPKSDNELCEAARAIWREVYRTTRTSDRPVRVDAGRPRPVSREDNSFSSFLKRRSSAISDAASSSEARRAQIEGRLSTDTASRTPEHQKEADFQKAKRLKQLLSTSELNIDKDMPPNMRVAARLFSLYQDKLTEEYISKKRAASRAADDPVLPVLAGASVFVEKSLQDKFKAPCHVRVLRTLDAKVVNDRLNANTFIVPDAVLLPQRIHWALVIGGGVACDLQFFASAGERGRCMTFHGIAHLTRVAWASDEFVRLHPELYRIMISKTTTSNGVWKWFQKGAFIAAAHEKIARKRPSEVMAFAADRELAAPEPGLSEAAPDQWDAQAMVSGISMALYSFFIANWLGCCCCGAMTDKKKGGIYTHAVKPLTPQTARSDILFYYSAVHCNLLNEIMNSPSLRDELWDLLHSLYTAPQSVQAVETHPIEDVDWSYWERRLLDGDFTSDTSRAACLASSRTCIGDSCRTSILRPVAVQSNRRDEGRQPRYWKLRATTCAGNVAVTYGFLE</sequence>